<dbReference type="PANTHER" id="PTHR30069:SF29">
    <property type="entry name" value="HEMOGLOBIN AND HEMOGLOBIN-HAPTOGLOBIN-BINDING PROTEIN 1-RELATED"/>
    <property type="match status" value="1"/>
</dbReference>
<dbReference type="GO" id="GO:0044718">
    <property type="term" value="P:siderophore transmembrane transport"/>
    <property type="evidence" value="ECO:0007669"/>
    <property type="project" value="TreeGrafter"/>
</dbReference>
<dbReference type="InterPro" id="IPR012910">
    <property type="entry name" value="Plug_dom"/>
</dbReference>
<keyword evidence="10" id="KW-0675">Receptor</keyword>
<dbReference type="GO" id="GO:0009279">
    <property type="term" value="C:cell outer membrane"/>
    <property type="evidence" value="ECO:0007669"/>
    <property type="project" value="UniProtKB-SubCell"/>
</dbReference>
<dbReference type="SUPFAM" id="SSF56935">
    <property type="entry name" value="Porins"/>
    <property type="match status" value="1"/>
</dbReference>
<protein>
    <submittedName>
        <fullName evidence="10">TonB-dependent receptor-like protein</fullName>
    </submittedName>
</protein>
<keyword evidence="2 8" id="KW-0813">Transport</keyword>
<feature type="domain" description="TonB-dependent receptor plug" evidence="9">
    <location>
        <begin position="56"/>
        <end position="147"/>
    </location>
</feature>
<evidence type="ECO:0000259" key="9">
    <source>
        <dbReference type="Pfam" id="PF07715"/>
    </source>
</evidence>
<dbReference type="GO" id="GO:0015344">
    <property type="term" value="F:siderophore uptake transmembrane transporter activity"/>
    <property type="evidence" value="ECO:0007669"/>
    <property type="project" value="TreeGrafter"/>
</dbReference>
<sequence>MVKFLRVNFRSQLSLIKKSGLFLFFTLPIFTSNVVAQSDTTKKLDEVRVSSSLIPQRQSATPIQSITSADFKRTSSYSLADAIKNFSGVSIKDYGGIGGLKTVSVRSLGANNTAVLYNGIQLNDAQNGQIDLSKFNLYNVEEVLLYNAQPAELLQTARAYASASVLAVKTIRPVYDSKKNSGMILGIKGGSFGLFNPYLQWKQSFSKHWGLVINSNVQQADGRYKYHESRDGSDTLAIRRNGDVHIQQADGGLYWVKSDSNKFNILFNFYNSKRGLPGPVVYYAAPTSQRLQNTDFFLQSGYLHRYKNSVSLLFNAKYAHSYVRYLDTGVYNTSGFIDEHYRQNDFYFSGAVSYDIVSNWKISYSSDADISNLKSDVYQYAFPTRTSLFNVLATDFNAGKWRLQANLLNTYIHDEVKSGVAADSRSAFTPAVIATFKPFIGQNLLFRAYYKRTFRNTTFAEQYYYAVVPRPLRPEYTNQYNLGAAYTKSFAGIIDFVNISADAYYNHVKDKISYIPTRSPETPSVVNLGKVDIKGIDVVLKTGFKTIDNWKGVLSVNYTYQQALDVTNRTDLYYLEQIPYTPKQTLALNAGFTRKQFGIYYNEIFSSSRYQNSNNVPEYYLPGYSVSDASLVYNFIAVSKPVMLSVEVNNLFNKSYAVINSYPMPGRSYRLTFQITI</sequence>
<evidence type="ECO:0000313" key="11">
    <source>
        <dbReference type="Proteomes" id="UP000245678"/>
    </source>
</evidence>
<evidence type="ECO:0000256" key="1">
    <source>
        <dbReference type="ARBA" id="ARBA00004571"/>
    </source>
</evidence>
<dbReference type="Gene3D" id="2.40.170.20">
    <property type="entry name" value="TonB-dependent receptor, beta-barrel domain"/>
    <property type="match status" value="1"/>
</dbReference>
<keyword evidence="7 8" id="KW-0998">Cell outer membrane</keyword>
<evidence type="ECO:0000256" key="3">
    <source>
        <dbReference type="ARBA" id="ARBA00022452"/>
    </source>
</evidence>
<comment type="subcellular location">
    <subcellularLocation>
        <location evidence="1 8">Cell outer membrane</location>
        <topology evidence="1 8">Multi-pass membrane protein</topology>
    </subcellularLocation>
</comment>
<dbReference type="InterPro" id="IPR036942">
    <property type="entry name" value="Beta-barrel_TonB_sf"/>
</dbReference>
<keyword evidence="6 8" id="KW-0472">Membrane</keyword>
<evidence type="ECO:0000256" key="8">
    <source>
        <dbReference type="PROSITE-ProRule" id="PRU01360"/>
    </source>
</evidence>
<evidence type="ECO:0000313" key="10">
    <source>
        <dbReference type="EMBL" id="PWK79040.1"/>
    </source>
</evidence>
<evidence type="ECO:0000256" key="4">
    <source>
        <dbReference type="ARBA" id="ARBA00022692"/>
    </source>
</evidence>
<evidence type="ECO:0000256" key="5">
    <source>
        <dbReference type="ARBA" id="ARBA00022729"/>
    </source>
</evidence>
<dbReference type="InterPro" id="IPR037066">
    <property type="entry name" value="Plug_dom_sf"/>
</dbReference>
<dbReference type="Pfam" id="PF07715">
    <property type="entry name" value="Plug"/>
    <property type="match status" value="1"/>
</dbReference>
<reference evidence="10 11" key="1">
    <citation type="submission" date="2018-05" db="EMBL/GenBank/DDBJ databases">
        <title>Genomic Encyclopedia of Archaeal and Bacterial Type Strains, Phase II (KMG-II): from individual species to whole genera.</title>
        <authorList>
            <person name="Goeker M."/>
        </authorList>
    </citation>
    <scope>NUCLEOTIDE SEQUENCE [LARGE SCALE GENOMIC DNA]</scope>
    <source>
        <strain evidence="10 11">DSM 19975</strain>
    </source>
</reference>
<comment type="similarity">
    <text evidence="8">Belongs to the TonB-dependent receptor family.</text>
</comment>
<comment type="caution">
    <text evidence="10">The sequence shown here is derived from an EMBL/GenBank/DDBJ whole genome shotgun (WGS) entry which is preliminary data.</text>
</comment>
<evidence type="ECO:0000256" key="2">
    <source>
        <dbReference type="ARBA" id="ARBA00022448"/>
    </source>
</evidence>
<keyword evidence="4 8" id="KW-0812">Transmembrane</keyword>
<dbReference type="Gene3D" id="2.170.130.10">
    <property type="entry name" value="TonB-dependent receptor, plug domain"/>
    <property type="match status" value="1"/>
</dbReference>
<accession>A0A316HGA9</accession>
<dbReference type="InterPro" id="IPR039426">
    <property type="entry name" value="TonB-dep_rcpt-like"/>
</dbReference>
<keyword evidence="11" id="KW-1185">Reference proteome</keyword>
<evidence type="ECO:0000256" key="6">
    <source>
        <dbReference type="ARBA" id="ARBA00023136"/>
    </source>
</evidence>
<dbReference type="AlphaFoldDB" id="A0A316HGA9"/>
<organism evidence="10 11">
    <name type="scientific">Mucilaginibacter oryzae</name>
    <dbReference type="NCBI Taxonomy" id="468058"/>
    <lineage>
        <taxon>Bacteria</taxon>
        <taxon>Pseudomonadati</taxon>
        <taxon>Bacteroidota</taxon>
        <taxon>Sphingobacteriia</taxon>
        <taxon>Sphingobacteriales</taxon>
        <taxon>Sphingobacteriaceae</taxon>
        <taxon>Mucilaginibacter</taxon>
    </lineage>
</organism>
<name>A0A316HGA9_9SPHI</name>
<dbReference type="PROSITE" id="PS52016">
    <property type="entry name" value="TONB_DEPENDENT_REC_3"/>
    <property type="match status" value="1"/>
</dbReference>
<dbReference type="PANTHER" id="PTHR30069">
    <property type="entry name" value="TONB-DEPENDENT OUTER MEMBRANE RECEPTOR"/>
    <property type="match status" value="1"/>
</dbReference>
<gene>
    <name evidence="10" type="ORF">LX99_01496</name>
</gene>
<dbReference type="Proteomes" id="UP000245678">
    <property type="component" value="Unassembled WGS sequence"/>
</dbReference>
<dbReference type="EMBL" id="QGHA01000002">
    <property type="protein sequence ID" value="PWK79040.1"/>
    <property type="molecule type" value="Genomic_DNA"/>
</dbReference>
<evidence type="ECO:0000256" key="7">
    <source>
        <dbReference type="ARBA" id="ARBA00023237"/>
    </source>
</evidence>
<keyword evidence="3 8" id="KW-1134">Transmembrane beta strand</keyword>
<proteinExistence type="inferred from homology"/>
<keyword evidence="5" id="KW-0732">Signal</keyword>